<feature type="binding site" evidence="5">
    <location>
        <position position="151"/>
    </location>
    <ligand>
        <name>GTP</name>
        <dbReference type="ChEBI" id="CHEBI:37565"/>
    </ligand>
</feature>
<dbReference type="SUPFAM" id="SSF52490">
    <property type="entry name" value="Tubulin nucleotide-binding domain-like"/>
    <property type="match status" value="1"/>
</dbReference>
<evidence type="ECO:0000256" key="1">
    <source>
        <dbReference type="ARBA" id="ARBA00009690"/>
    </source>
</evidence>
<evidence type="ECO:0000259" key="7">
    <source>
        <dbReference type="SMART" id="SM00864"/>
    </source>
</evidence>
<dbReference type="HAMAP" id="MF_00909">
    <property type="entry name" value="FtsZ"/>
    <property type="match status" value="1"/>
</dbReference>
<evidence type="ECO:0000256" key="2">
    <source>
        <dbReference type="ARBA" id="ARBA00022741"/>
    </source>
</evidence>
<dbReference type="InterPro" id="IPR036525">
    <property type="entry name" value="Tubulin/FtsZ_GTPase_sf"/>
</dbReference>
<organism evidence="9 10">
    <name type="scientific">Fermentimicrarchaeum limneticum</name>
    <dbReference type="NCBI Taxonomy" id="2795018"/>
    <lineage>
        <taxon>Archaea</taxon>
        <taxon>Candidatus Micrarchaeota</taxon>
        <taxon>Candidatus Fermentimicrarchaeales</taxon>
        <taxon>Candidatus Fermentimicrarchaeaceae</taxon>
        <taxon>Candidatus Fermentimicrarchaeum</taxon>
    </lineage>
</organism>
<dbReference type="CDD" id="cd02201">
    <property type="entry name" value="FtsZ_type1"/>
    <property type="match status" value="1"/>
</dbReference>
<dbReference type="PANTHER" id="PTHR30314">
    <property type="entry name" value="CELL DIVISION PROTEIN FTSZ-RELATED"/>
    <property type="match status" value="1"/>
</dbReference>
<feature type="binding site" evidence="5">
    <location>
        <begin position="32"/>
        <end position="36"/>
    </location>
    <ligand>
        <name>GTP</name>
        <dbReference type="ChEBI" id="CHEBI:37565"/>
    </ligand>
</feature>
<keyword evidence="5" id="KW-0963">Cytoplasm</keyword>
<protein>
    <recommendedName>
        <fullName evidence="5 6">Cell division protein FtsZ</fullName>
    </recommendedName>
</protein>
<dbReference type="InterPro" id="IPR003008">
    <property type="entry name" value="Tubulin_FtsZ_GTPase"/>
</dbReference>
<comment type="subcellular location">
    <subcellularLocation>
        <location evidence="5">Cytoplasm</location>
    </subcellularLocation>
    <text evidence="5">Assembles at midcell at the inner surface of the cytoplasmic membrane.</text>
</comment>
<keyword evidence="5" id="KW-0131">Cell cycle</keyword>
<dbReference type="InterPro" id="IPR008280">
    <property type="entry name" value="Tub_FtsZ_C"/>
</dbReference>
<keyword evidence="4 5" id="KW-0717">Septation</keyword>
<dbReference type="PRINTS" id="PR00423">
    <property type="entry name" value="CELLDVISFTSZ"/>
</dbReference>
<dbReference type="Proteomes" id="UP000510821">
    <property type="component" value="Chromosome"/>
</dbReference>
<dbReference type="InterPro" id="IPR018316">
    <property type="entry name" value="Tubulin/FtsZ_2-layer-sand-dom"/>
</dbReference>
<proteinExistence type="inferred from homology"/>
<dbReference type="KEGG" id="flt:Sv326_0224"/>
<feature type="binding site" evidence="5">
    <location>
        <position position="154"/>
    </location>
    <ligand>
        <name>GTP</name>
        <dbReference type="ChEBI" id="CHEBI:37565"/>
    </ligand>
</feature>
<dbReference type="NCBIfam" id="TIGR00065">
    <property type="entry name" value="ftsZ"/>
    <property type="match status" value="1"/>
</dbReference>
<dbReference type="Pfam" id="PF00091">
    <property type="entry name" value="Tubulin"/>
    <property type="match status" value="1"/>
</dbReference>
<dbReference type="GO" id="GO:0043093">
    <property type="term" value="P:FtsZ-dependent cytokinesis"/>
    <property type="evidence" value="ECO:0007669"/>
    <property type="project" value="UniProtKB-UniRule"/>
</dbReference>
<dbReference type="InterPro" id="IPR000158">
    <property type="entry name" value="Cell_div_FtsZ"/>
</dbReference>
<dbReference type="GO" id="GO:0005525">
    <property type="term" value="F:GTP binding"/>
    <property type="evidence" value="ECO:0007669"/>
    <property type="project" value="UniProtKB-UniRule"/>
</dbReference>
<feature type="domain" description="Tubulin/FtsZ GTPase" evidence="7">
    <location>
        <begin position="24"/>
        <end position="215"/>
    </location>
</feature>
<feature type="binding site" evidence="5">
    <location>
        <begin position="120"/>
        <end position="122"/>
    </location>
    <ligand>
        <name>GTP</name>
        <dbReference type="ChEBI" id="CHEBI:37565"/>
    </ligand>
</feature>
<keyword evidence="5 9" id="KW-0132">Cell division</keyword>
<dbReference type="GO" id="GO:0032153">
    <property type="term" value="C:cell division site"/>
    <property type="evidence" value="ECO:0007669"/>
    <property type="project" value="UniProtKB-UniRule"/>
</dbReference>
<evidence type="ECO:0000256" key="6">
    <source>
        <dbReference type="NCBIfam" id="TIGR00065"/>
    </source>
</evidence>
<dbReference type="EMBL" id="CP058998">
    <property type="protein sequence ID" value="QLJ52399.1"/>
    <property type="molecule type" value="Genomic_DNA"/>
</dbReference>
<evidence type="ECO:0000313" key="9">
    <source>
        <dbReference type="EMBL" id="QLJ52399.1"/>
    </source>
</evidence>
<dbReference type="SUPFAM" id="SSF55307">
    <property type="entry name" value="Tubulin C-terminal domain-like"/>
    <property type="match status" value="1"/>
</dbReference>
<dbReference type="InterPro" id="IPR045061">
    <property type="entry name" value="FtsZ/CetZ"/>
</dbReference>
<sequence length="345" mass="36515">MESIIQEALKESTNQVGEDLSIPRIVVMGVGGAGCNTINRLAKVGIRGAELIAVNTDKKHLSIISESAKRVLIGQSITRGLGAGGYPEVALKAVEASKQELETILADTHLLFIAAGMGGGTGTGAAPAIADIAKQQGAIVVAMVTYPFELERARLKKAEAGIESLRRAADTIVVIDNNRLVEFFPNLPIDRAFNVADEITARAVRGITETITTPSLINIDFADVRSIMGGGGVSMIAVGEAKGTDRVKEVVKNTLHHRLLDVDYRGATGVLLHLTGGGDMTLGEANQIGELLTEEVEPTANVIWGARLDGNYEGRIEAIAIFTGIKSPYVVGRPKRGSEWSLGEI</sequence>
<dbReference type="SMART" id="SM00864">
    <property type="entry name" value="Tubulin"/>
    <property type="match status" value="1"/>
</dbReference>
<dbReference type="AlphaFoldDB" id="A0A7D6BBR5"/>
<comment type="similarity">
    <text evidence="1 5">Belongs to the FtsZ family.</text>
</comment>
<name>A0A7D6BBR5_FERL1</name>
<comment type="subunit">
    <text evidence="5">Homodimer. Polymerizes to form a dynamic ring structure in a strictly GTP-dependent manner. Interacts directly with several other division proteins.</text>
</comment>
<dbReference type="InterPro" id="IPR024757">
    <property type="entry name" value="FtsZ_C"/>
</dbReference>
<reference evidence="10" key="1">
    <citation type="submission" date="2020-07" db="EMBL/GenBank/DDBJ databases">
        <title>Metabolic diversity and evolutionary history of the archaeal phylum ###Micrarchaeota### uncovered from a freshwater lake metagenome.</title>
        <authorList>
            <person name="Kadnikov V.V."/>
            <person name="Savvichev A.S."/>
            <person name="Mardanov A.V."/>
            <person name="Beletsky A.V."/>
            <person name="Chupakov A.V."/>
            <person name="Kokryatskaya N.M."/>
            <person name="Pimenov N.V."/>
            <person name="Ravin N.V."/>
        </authorList>
    </citation>
    <scope>NUCLEOTIDE SEQUENCE [LARGE SCALE GENOMIC DNA]</scope>
</reference>
<keyword evidence="3 5" id="KW-0342">GTP-binding</keyword>
<dbReference type="Gene3D" id="3.40.50.1440">
    <property type="entry name" value="Tubulin/FtsZ, GTPase domain"/>
    <property type="match status" value="1"/>
</dbReference>
<evidence type="ECO:0000256" key="5">
    <source>
        <dbReference type="HAMAP-Rule" id="MF_00909"/>
    </source>
</evidence>
<comment type="function">
    <text evidence="5">Essential cell division protein that forms a contractile ring structure (Z ring) at the future cell division site. The regulation of the ring assembly controls the timing and the location of cell division. One of the functions of the FtsZ ring is to recruit other cell division proteins to the septum to produce a new cell wall between the dividing cells. Binds GTP and shows GTPase activity.</text>
</comment>
<feature type="binding site" evidence="5">
    <location>
        <position position="197"/>
    </location>
    <ligand>
        <name>GTP</name>
        <dbReference type="ChEBI" id="CHEBI:37565"/>
    </ligand>
</feature>
<evidence type="ECO:0000256" key="3">
    <source>
        <dbReference type="ARBA" id="ARBA00023134"/>
    </source>
</evidence>
<keyword evidence="2 5" id="KW-0547">Nucleotide-binding</keyword>
<accession>A0A7D6BBR5</accession>
<feature type="domain" description="Tubulin/FtsZ 2-layer sandwich" evidence="8">
    <location>
        <begin position="217"/>
        <end position="334"/>
    </location>
</feature>
<gene>
    <name evidence="5" type="primary">ftsZ</name>
    <name evidence="9" type="ORF">Sv326_0224</name>
</gene>
<evidence type="ECO:0000313" key="10">
    <source>
        <dbReference type="Proteomes" id="UP000510821"/>
    </source>
</evidence>
<evidence type="ECO:0000259" key="8">
    <source>
        <dbReference type="SMART" id="SM00865"/>
    </source>
</evidence>
<dbReference type="Pfam" id="PF12327">
    <property type="entry name" value="FtsZ_C"/>
    <property type="match status" value="1"/>
</dbReference>
<dbReference type="SMART" id="SM00865">
    <property type="entry name" value="Tubulin_C"/>
    <property type="match status" value="1"/>
</dbReference>
<dbReference type="GO" id="GO:0005737">
    <property type="term" value="C:cytoplasm"/>
    <property type="evidence" value="ECO:0007669"/>
    <property type="project" value="UniProtKB-SubCell"/>
</dbReference>
<dbReference type="PANTHER" id="PTHR30314:SF9">
    <property type="entry name" value="CELL DIVISION PROTEIN FTSZ 2"/>
    <property type="match status" value="1"/>
</dbReference>
<evidence type="ECO:0000256" key="4">
    <source>
        <dbReference type="ARBA" id="ARBA00023210"/>
    </source>
</evidence>
<dbReference type="GO" id="GO:0051258">
    <property type="term" value="P:protein polymerization"/>
    <property type="evidence" value="ECO:0007669"/>
    <property type="project" value="UniProtKB-UniRule"/>
</dbReference>
<dbReference type="GO" id="GO:0003924">
    <property type="term" value="F:GTPase activity"/>
    <property type="evidence" value="ECO:0007669"/>
    <property type="project" value="UniProtKB-UniRule"/>
</dbReference>